<feature type="transmembrane region" description="Helical" evidence="1">
    <location>
        <begin position="6"/>
        <end position="22"/>
    </location>
</feature>
<evidence type="ECO:0000256" key="1">
    <source>
        <dbReference type="SAM" id="Phobius"/>
    </source>
</evidence>
<organism evidence="2">
    <name type="scientific">viral metagenome</name>
    <dbReference type="NCBI Taxonomy" id="1070528"/>
    <lineage>
        <taxon>unclassified sequences</taxon>
        <taxon>metagenomes</taxon>
        <taxon>organismal metagenomes</taxon>
    </lineage>
</organism>
<proteinExistence type="predicted"/>
<name>A0A6C0B1G2_9ZZZZ</name>
<accession>A0A6C0B1G2</accession>
<feature type="transmembrane region" description="Helical" evidence="1">
    <location>
        <begin position="34"/>
        <end position="53"/>
    </location>
</feature>
<evidence type="ECO:0000313" key="2">
    <source>
        <dbReference type="EMBL" id="QHS86065.1"/>
    </source>
</evidence>
<keyword evidence="1" id="KW-0812">Transmembrane</keyword>
<dbReference type="AlphaFoldDB" id="A0A6C0B1G2"/>
<feature type="transmembrane region" description="Helical" evidence="1">
    <location>
        <begin position="59"/>
        <end position="79"/>
    </location>
</feature>
<dbReference type="EMBL" id="MN739050">
    <property type="protein sequence ID" value="QHS86065.1"/>
    <property type="molecule type" value="Genomic_DNA"/>
</dbReference>
<protein>
    <submittedName>
        <fullName evidence="2">Uncharacterized protein</fullName>
    </submittedName>
</protein>
<sequence>MNKKDLGGALVLIGIFAVMLATQTQSPGALEGLLFLGRPLSTALILGGVVLMYCYKYHASALVAGLLSVYLLKTIWTTWPRSDARRLHLEVGRDQARFDPANSIDLQFGNGTASHDLPVLLVQPQFPELLVFPPSSETQRDMNGD</sequence>
<keyword evidence="1" id="KW-1133">Transmembrane helix</keyword>
<keyword evidence="1" id="KW-0472">Membrane</keyword>
<reference evidence="2" key="1">
    <citation type="journal article" date="2020" name="Nature">
        <title>Giant virus diversity and host interactions through global metagenomics.</title>
        <authorList>
            <person name="Schulz F."/>
            <person name="Roux S."/>
            <person name="Paez-Espino D."/>
            <person name="Jungbluth S."/>
            <person name="Walsh D.A."/>
            <person name="Denef V.J."/>
            <person name="McMahon K.D."/>
            <person name="Konstantinidis K.T."/>
            <person name="Eloe-Fadrosh E.A."/>
            <person name="Kyrpides N.C."/>
            <person name="Woyke T."/>
        </authorList>
    </citation>
    <scope>NUCLEOTIDE SEQUENCE</scope>
    <source>
        <strain evidence="2">GVMAG-M-3300009185-7</strain>
    </source>
</reference>